<sequence length="944" mass="105037">MSRPQHPKPPSGLRELLCLRAPYVVNYGFKVTIYFCLHLLGRRIGAKYESSGKTHCHIEEERFATSPIFVSTRLDMSFCVNERSRPVAVCGEGEWREGGDLSSRAQLITPQAVVTWKEAKVQNVSQCKFEESINSVISSYQRHVMKSKASNIINYSQKASTNEALRARRANSTSDLFFFIHRVQEHLLRMLIVLRAGNKGEFNILLPNFSPYRSLLKVTSKETVLSHKSVHALSSCEASVFLFIVFLFIVQTVMASVVEGYPRKRARNKDNWKRFASKKNRNEGKDYVSQTTKRVIAPGEVGEPCGCGCFDKGKSPTYNAQTFNLGNEEINQLYDSPVVVAPEKLKDIRDLLSYVPLPWSRYFEGILETQHLPTTLQTPADVDEENDDDQKTFVVRRGNHALSLTKLLARIMTLSRAGPLAFVVRRGNHALSLTKLLARTTTLSRAGPLAFVVRRGNHALSLTKLLARTTTLSRAGPLAFVVRRGNHALSLTKLLARTTTLSRAGPLAFVVRRGNHALSLTKLLARTTTLSRAGPLAFVVRRGNHALSLTKLLARTTTLSRAGPLAFVVRRGNHALSLTKLLARTTTLSRAGPLAFVVRRGNHALSLTKLLARTTTLSRAGPLAFVVRRGNHALSLTKLLARTTTLSRAGPLAFVVRRGNHALSLTKLLARTTTLSRAGPLAFVVRRGNHALSLTKLLARTTTLSRAGPLAFVVRRGNHALSLTKLLARTTTLSRAGPLAFVVRRYGKFNIILMLASLPGVMANIFDTSAMSYVLPSAVCDLKLDSIDKGVLNAITYAEIARRHSSFHQEFGEDLRMEALTAMMTVVFHPNIDVRRTGLVKYGDPAKPIPVSTFKHPLGHPCYARRILKSLLYNNSFSLVTSSFCRNPDDWRQFGDSNRQVQTGIYRDLETSRLLLPRGGETDARHIMAVSTWWRWSRSSFFDD</sequence>
<name>A0A7R9K8Z0_TIMGE</name>
<protein>
    <submittedName>
        <fullName evidence="1">Uncharacterized protein</fullName>
    </submittedName>
</protein>
<evidence type="ECO:0000313" key="1">
    <source>
        <dbReference type="EMBL" id="CAD7606673.1"/>
    </source>
</evidence>
<gene>
    <name evidence="1" type="ORF">TGEB3V08_LOCUS9948</name>
</gene>
<dbReference type="EMBL" id="OE845081">
    <property type="protein sequence ID" value="CAD7606673.1"/>
    <property type="molecule type" value="Genomic_DNA"/>
</dbReference>
<dbReference type="AlphaFoldDB" id="A0A7R9K8Z0"/>
<accession>A0A7R9K8Z0</accession>
<proteinExistence type="predicted"/>
<reference evidence="1" key="1">
    <citation type="submission" date="2020-11" db="EMBL/GenBank/DDBJ databases">
        <authorList>
            <person name="Tran Van P."/>
        </authorList>
    </citation>
    <scope>NUCLEOTIDE SEQUENCE</scope>
</reference>
<organism evidence="1">
    <name type="scientific">Timema genevievae</name>
    <name type="common">Walking stick</name>
    <dbReference type="NCBI Taxonomy" id="629358"/>
    <lineage>
        <taxon>Eukaryota</taxon>
        <taxon>Metazoa</taxon>
        <taxon>Ecdysozoa</taxon>
        <taxon>Arthropoda</taxon>
        <taxon>Hexapoda</taxon>
        <taxon>Insecta</taxon>
        <taxon>Pterygota</taxon>
        <taxon>Neoptera</taxon>
        <taxon>Polyneoptera</taxon>
        <taxon>Phasmatodea</taxon>
        <taxon>Timematodea</taxon>
        <taxon>Timematoidea</taxon>
        <taxon>Timematidae</taxon>
        <taxon>Timema</taxon>
    </lineage>
</organism>